<protein>
    <submittedName>
        <fullName evidence="1">Uncharacterized protein</fullName>
    </submittedName>
</protein>
<reference evidence="1 2" key="3">
    <citation type="journal article" date="2016" name="Sci. Rep.">
        <title>Genome-wide diversity and gene expression profiling of Babesia microti isolates identify polymorphic genes that mediate host-pathogen interactions.</title>
        <authorList>
            <person name="Silva J.C."/>
            <person name="Cornillot E."/>
            <person name="McCracken C."/>
            <person name="Usmani-Brown S."/>
            <person name="Dwivedi A."/>
            <person name="Ifeonu O.O."/>
            <person name="Crabtree J."/>
            <person name="Gotia H.T."/>
            <person name="Virji A.Z."/>
            <person name="Reynes C."/>
            <person name="Colinge J."/>
            <person name="Kumar V."/>
            <person name="Lawres L."/>
            <person name="Pazzi J.E."/>
            <person name="Pablo J.V."/>
            <person name="Hung C."/>
            <person name="Brancato J."/>
            <person name="Kumari P."/>
            <person name="Orvis J."/>
            <person name="Tretina K."/>
            <person name="Chibucos M."/>
            <person name="Ott S."/>
            <person name="Sadzewicz L."/>
            <person name="Sengamalay N."/>
            <person name="Shetty A.C."/>
            <person name="Su Q."/>
            <person name="Tallon L."/>
            <person name="Fraser C.M."/>
            <person name="Frutos R."/>
            <person name="Molina D.M."/>
            <person name="Krause P.J."/>
            <person name="Ben Mamoun C."/>
        </authorList>
    </citation>
    <scope>NUCLEOTIDE SEQUENCE [LARGE SCALE GENOMIC DNA]</scope>
    <source>
        <strain evidence="1 2">RI</strain>
    </source>
</reference>
<name>A0A0K3AR22_BABMR</name>
<dbReference type="KEGG" id="bmic:BMR1_03g01530"/>
<evidence type="ECO:0000313" key="1">
    <source>
        <dbReference type="EMBL" id="CTQ40905.1"/>
    </source>
</evidence>
<proteinExistence type="predicted"/>
<sequence>MGDICEREICDNISIYPPSSDEHIDNYLRNIEKKNKWQLGKIISKIYNLTTYNNGVDDFYSKMSPYYGADSTKDNIFVHLGPVIGLHYAKSTNLSNTTCGSLIVVNPNSLQRFKDEHKLLQHKSTHPIAITTVSFGSIGGIGKCIFYATQCGKIFVHLSENFEQLLMADTSHYYEDKAVEFTILSVISPVGGYVEYIAAGNIFGHIFLYQVPGMTLMKVLFKGVDDFDLYIPKDLDSDTYTPKALESLYNDDFIKQNEYICNKNFPNTQTDGLFTCAMNVAFKNNLWIAFGDSTLIVLSTPEFTVLHHTSLQVADSKYVATNIQFSRIHEIALVLLGNDYLMVRDICTFNCLRIITSNILTCGFPISTLLLYDTYDYSLSARTCILVVAGMDGSICLRKLERKEGTQFAWTLIKRFVSQKDETNNGDNQVPILCMHLDEFSDSFFLGDARGLVRRYSNFFELYHKDSRSVDIKVKDHAGDG</sequence>
<dbReference type="OMA" id="APITCIY"/>
<accession>A0A0K3AR22</accession>
<reference evidence="1 2" key="2">
    <citation type="journal article" date="2013" name="PLoS ONE">
        <title>Whole genome mapping and re-organization of the nuclear and mitochondrial genomes of Babesia microti isolates.</title>
        <authorList>
            <person name="Cornillot E."/>
            <person name="Dassouli A."/>
            <person name="Garg A."/>
            <person name="Pachikara N."/>
            <person name="Randazzo S."/>
            <person name="Depoix D."/>
            <person name="Carcy B."/>
            <person name="Delbecq S."/>
            <person name="Frutos R."/>
            <person name="Silva J.C."/>
            <person name="Sutton R."/>
            <person name="Krause P.J."/>
            <person name="Mamoun C.B."/>
        </authorList>
    </citation>
    <scope>NUCLEOTIDE SEQUENCE [LARGE SCALE GENOMIC DNA]</scope>
    <source>
        <strain evidence="1 2">RI</strain>
    </source>
</reference>
<dbReference type="EMBL" id="LN871598">
    <property type="protein sequence ID" value="CTQ40905.1"/>
    <property type="molecule type" value="Genomic_DNA"/>
</dbReference>
<dbReference type="InterPro" id="IPR036322">
    <property type="entry name" value="WD40_repeat_dom_sf"/>
</dbReference>
<dbReference type="GeneID" id="24424941"/>
<dbReference type="AlphaFoldDB" id="A0A0K3AR22"/>
<dbReference type="OrthoDB" id="361914at2759"/>
<dbReference type="VEuPathDB" id="PiroplasmaDB:BMR1_03g01530"/>
<dbReference type="SUPFAM" id="SSF50978">
    <property type="entry name" value="WD40 repeat-like"/>
    <property type="match status" value="1"/>
</dbReference>
<organism evidence="1 2">
    <name type="scientific">Babesia microti (strain RI)</name>
    <dbReference type="NCBI Taxonomy" id="1133968"/>
    <lineage>
        <taxon>Eukaryota</taxon>
        <taxon>Sar</taxon>
        <taxon>Alveolata</taxon>
        <taxon>Apicomplexa</taxon>
        <taxon>Aconoidasida</taxon>
        <taxon>Piroplasmida</taxon>
        <taxon>Babesiidae</taxon>
        <taxon>Babesia</taxon>
    </lineage>
</organism>
<dbReference type="RefSeq" id="XP_012648916.1">
    <property type="nucleotide sequence ID" value="XM_012793462.1"/>
</dbReference>
<dbReference type="Proteomes" id="UP000002899">
    <property type="component" value="Chromosome III"/>
</dbReference>
<reference evidence="1 2" key="1">
    <citation type="journal article" date="2012" name="Nucleic Acids Res.">
        <title>Sequencing of the smallest Apicomplexan genome from the human pathogen Babesia microti.</title>
        <authorList>
            <person name="Cornillot E."/>
            <person name="Hadj-Kaddour K."/>
            <person name="Dassouli A."/>
            <person name="Noel B."/>
            <person name="Ranwez V."/>
            <person name="Vacherie B."/>
            <person name="Augagneur Y."/>
            <person name="Bres V."/>
            <person name="Duclos A."/>
            <person name="Randazzo S."/>
            <person name="Carcy B."/>
            <person name="Debierre-Grockiego F."/>
            <person name="Delbecq S."/>
            <person name="Moubri-Menage K."/>
            <person name="Shams-Eldin H."/>
            <person name="Usmani-Brown S."/>
            <person name="Bringaud F."/>
            <person name="Wincker P."/>
            <person name="Vivares C.P."/>
            <person name="Schwarz R.T."/>
            <person name="Schetters T.P."/>
            <person name="Krause P.J."/>
            <person name="Gorenflot A."/>
            <person name="Berry V."/>
            <person name="Barbe V."/>
            <person name="Ben Mamoun C."/>
        </authorList>
    </citation>
    <scope>NUCLEOTIDE SEQUENCE [LARGE SCALE GENOMIC DNA]</scope>
    <source>
        <strain evidence="1 2">RI</strain>
    </source>
</reference>
<keyword evidence="2" id="KW-1185">Reference proteome</keyword>
<evidence type="ECO:0000313" key="2">
    <source>
        <dbReference type="Proteomes" id="UP000002899"/>
    </source>
</evidence>
<gene>
    <name evidence="1" type="ORF">BMR1_03g01530</name>
</gene>